<comment type="caution">
    <text evidence="18">The sequence shown here is derived from an EMBL/GenBank/DDBJ whole genome shotgun (WGS) entry which is preliminary data.</text>
</comment>
<feature type="active site" description="Proton acceptor" evidence="11">
    <location>
        <position position="247"/>
    </location>
</feature>
<dbReference type="GO" id="GO:0006552">
    <property type="term" value="P:L-leucine catabolic process"/>
    <property type="evidence" value="ECO:0007669"/>
    <property type="project" value="TreeGrafter"/>
</dbReference>
<evidence type="ECO:0000256" key="5">
    <source>
        <dbReference type="ARBA" id="ARBA00018258"/>
    </source>
</evidence>
<feature type="binding site" evidence="12">
    <location>
        <begin position="368"/>
        <end position="369"/>
    </location>
    <ligand>
        <name>substrate</name>
    </ligand>
</feature>
<dbReference type="FunFam" id="1.20.140.10:FF:000003">
    <property type="entry name" value="isovaleryl-CoA dehydrogenase, mitochondrial"/>
    <property type="match status" value="1"/>
</dbReference>
<comment type="catalytic activity">
    <reaction evidence="10">
        <text>3-methylbutanoyl-CoA + oxidized [electron-transfer flavoprotein] + H(+) = 3-methylbut-2-enoyl-CoA + reduced [electron-transfer flavoprotein]</text>
        <dbReference type="Rhea" id="RHEA:12276"/>
        <dbReference type="Rhea" id="RHEA-COMP:10685"/>
        <dbReference type="Rhea" id="RHEA-COMP:10686"/>
        <dbReference type="ChEBI" id="CHEBI:15378"/>
        <dbReference type="ChEBI" id="CHEBI:57344"/>
        <dbReference type="ChEBI" id="CHEBI:57345"/>
        <dbReference type="ChEBI" id="CHEBI:57692"/>
        <dbReference type="ChEBI" id="CHEBI:58307"/>
        <dbReference type="EC" id="1.3.8.4"/>
    </reaction>
</comment>
<keyword evidence="8" id="KW-0809">Transit peptide</keyword>
<evidence type="ECO:0000256" key="1">
    <source>
        <dbReference type="ARBA" id="ARBA00001974"/>
    </source>
</evidence>
<evidence type="ECO:0000313" key="19">
    <source>
        <dbReference type="Proteomes" id="UP000565576"/>
    </source>
</evidence>
<comment type="similarity">
    <text evidence="3 14">Belongs to the acyl-CoA dehydrogenase family.</text>
</comment>
<dbReference type="InterPro" id="IPR009100">
    <property type="entry name" value="AcylCoA_DH/oxidase_NM_dom_sf"/>
</dbReference>
<feature type="binding site" evidence="13">
    <location>
        <position position="273"/>
    </location>
    <ligand>
        <name>FAD</name>
        <dbReference type="ChEBI" id="CHEBI:57692"/>
    </ligand>
</feature>
<protein>
    <recommendedName>
        <fullName evidence="5">Isovaleryl-CoA dehydrogenase, mitochondrial</fullName>
        <ecNumber evidence="4">1.3.8.4</ecNumber>
    </recommendedName>
</protein>
<evidence type="ECO:0000256" key="3">
    <source>
        <dbReference type="ARBA" id="ARBA00009347"/>
    </source>
</evidence>
<dbReference type="Pfam" id="PF00441">
    <property type="entry name" value="Acyl-CoA_dh_1"/>
    <property type="match status" value="1"/>
</dbReference>
<dbReference type="PROSITE" id="PS00073">
    <property type="entry name" value="ACYL_COA_DH_2"/>
    <property type="match status" value="1"/>
</dbReference>
<dbReference type="InterPro" id="IPR034183">
    <property type="entry name" value="IVD"/>
</dbReference>
<dbReference type="SUPFAM" id="SSF56645">
    <property type="entry name" value="Acyl-CoA dehydrogenase NM domain-like"/>
    <property type="match status" value="1"/>
</dbReference>
<organism evidence="18 19">
    <name type="scientific">Rhizobium lusitanum</name>
    <dbReference type="NCBI Taxonomy" id="293958"/>
    <lineage>
        <taxon>Bacteria</taxon>
        <taxon>Pseudomonadati</taxon>
        <taxon>Pseudomonadota</taxon>
        <taxon>Alphaproteobacteria</taxon>
        <taxon>Hyphomicrobiales</taxon>
        <taxon>Rhizobiaceae</taxon>
        <taxon>Rhizobium/Agrobacterium group</taxon>
        <taxon>Rhizobium</taxon>
    </lineage>
</organism>
<dbReference type="PANTHER" id="PTHR43884:SF12">
    <property type="entry name" value="ISOVALERYL-COA DEHYDROGENASE, MITOCHONDRIAL-RELATED"/>
    <property type="match status" value="1"/>
</dbReference>
<dbReference type="PANTHER" id="PTHR43884">
    <property type="entry name" value="ACYL-COA DEHYDROGENASE"/>
    <property type="match status" value="1"/>
</dbReference>
<evidence type="ECO:0000256" key="2">
    <source>
        <dbReference type="ARBA" id="ARBA00004898"/>
    </source>
</evidence>
<dbReference type="InterPro" id="IPR006091">
    <property type="entry name" value="Acyl-CoA_Oxase/DH_mid-dom"/>
</dbReference>
<dbReference type="FunFam" id="1.10.540.10:FF:000022">
    <property type="entry name" value="Isovaleryl-CoA dehydrogenase isoform 2"/>
    <property type="match status" value="1"/>
</dbReference>
<comment type="cofactor">
    <cofactor evidence="1 13 14">
        <name>FAD</name>
        <dbReference type="ChEBI" id="CHEBI:57692"/>
    </cofactor>
</comment>
<dbReference type="InterPro" id="IPR009075">
    <property type="entry name" value="AcylCo_DH/oxidase_C"/>
</dbReference>
<feature type="domain" description="Acyl-CoA dehydrogenase/oxidase N-terminal" evidence="17">
    <location>
        <begin position="12"/>
        <end position="123"/>
    </location>
</feature>
<dbReference type="Proteomes" id="UP000565576">
    <property type="component" value="Unassembled WGS sequence"/>
</dbReference>
<accession>A0A7X0IP20</accession>
<sequence>MFEGGLNFALGEDIEALREQVRRFAANRIAPFADEIDRNNSFPMHLWREMGDLGVLGITVDEALGGAGLGYLAHTVAMEEISRASASVGLSYGAHSNLCVNQIHRNGTTAQKERYLPKLISGEHVGALAMSEPGAGSDVVSMKLHAEKRGHHYVLNGSKMWITNGPDADVLVVYAKTSPDAGPRGITAFLIEKGFKGFSVGQKLDKLGMRGSNTSELIFTDCEVPEENILGQVDGGVRVLMSGLDYERVVLSGGPVGIMAACMDVVMPYVHERRQFGQSIGEFQLMQGKLADMYVTMNAARAYVYAVAAACDRGETTRKDAAGCILYSAEKATALALECIQALGGNGYTNDYPAGRLLRDAKLYEIGAGTSEIRRMLIGRELFGETA</sequence>
<evidence type="ECO:0000256" key="13">
    <source>
        <dbReference type="PIRSR" id="PIRSR634183-3"/>
    </source>
</evidence>
<evidence type="ECO:0000259" key="16">
    <source>
        <dbReference type="Pfam" id="PF02770"/>
    </source>
</evidence>
<feature type="binding site" evidence="12">
    <location>
        <begin position="245"/>
        <end position="248"/>
    </location>
    <ligand>
        <name>substrate</name>
    </ligand>
</feature>
<evidence type="ECO:0000259" key="17">
    <source>
        <dbReference type="Pfam" id="PF02771"/>
    </source>
</evidence>
<comment type="pathway">
    <text evidence="2">Amino-acid degradation; L-leucine degradation; (S)-3-hydroxy-3-methylglutaryl-CoA from 3-isovaleryl-CoA: step 1/3.</text>
</comment>
<dbReference type="CDD" id="cd01156">
    <property type="entry name" value="IVD"/>
    <property type="match status" value="1"/>
</dbReference>
<evidence type="ECO:0000256" key="11">
    <source>
        <dbReference type="PIRSR" id="PIRSR634183-1"/>
    </source>
</evidence>
<dbReference type="AlphaFoldDB" id="A0A7X0IP20"/>
<evidence type="ECO:0000256" key="4">
    <source>
        <dbReference type="ARBA" id="ARBA00012044"/>
    </source>
</evidence>
<proteinExistence type="inferred from homology"/>
<keyword evidence="7 13" id="KW-0274">FAD</keyword>
<dbReference type="GO" id="GO:0008470">
    <property type="term" value="F:3-methylbutanoyl-CoA dehydrogenase activity"/>
    <property type="evidence" value="ECO:0007669"/>
    <property type="project" value="UniProtKB-EC"/>
</dbReference>
<feature type="binding site" evidence="13">
    <location>
        <begin position="341"/>
        <end position="345"/>
    </location>
    <ligand>
        <name>FAD</name>
        <dbReference type="ChEBI" id="CHEBI:57692"/>
    </ligand>
</feature>
<feature type="binding site" evidence="13">
    <location>
        <begin position="161"/>
        <end position="163"/>
    </location>
    <ligand>
        <name>FAD</name>
        <dbReference type="ChEBI" id="CHEBI:57692"/>
    </ligand>
</feature>
<dbReference type="EC" id="1.3.8.4" evidence="4"/>
<dbReference type="InterPro" id="IPR037069">
    <property type="entry name" value="AcylCoA_DH/ox_N_sf"/>
</dbReference>
<dbReference type="InterPro" id="IPR036250">
    <property type="entry name" value="AcylCo_DH-like_C"/>
</dbReference>
<dbReference type="Pfam" id="PF02771">
    <property type="entry name" value="Acyl-CoA_dh_N"/>
    <property type="match status" value="1"/>
</dbReference>
<dbReference type="FunFam" id="2.40.110.10:FF:000004">
    <property type="entry name" value="Isovaleryl-CoA dehydrogenase, mitochondrial"/>
    <property type="match status" value="1"/>
</dbReference>
<feature type="binding site" evidence="13">
    <location>
        <begin position="370"/>
        <end position="372"/>
    </location>
    <ligand>
        <name>FAD</name>
        <dbReference type="ChEBI" id="CHEBI:57692"/>
    </ligand>
</feature>
<evidence type="ECO:0000259" key="15">
    <source>
        <dbReference type="Pfam" id="PF00441"/>
    </source>
</evidence>
<reference evidence="18 19" key="1">
    <citation type="submission" date="2020-08" db="EMBL/GenBank/DDBJ databases">
        <title>Genomic Encyclopedia of Type Strains, Phase IV (KMG-V): Genome sequencing to study the core and pangenomes of soil and plant-associated prokaryotes.</title>
        <authorList>
            <person name="Whitman W."/>
        </authorList>
    </citation>
    <scope>NUCLEOTIDE SEQUENCE [LARGE SCALE GENOMIC DNA]</scope>
    <source>
        <strain evidence="18 19">SEMIA 4060</strain>
    </source>
</reference>
<evidence type="ECO:0000256" key="12">
    <source>
        <dbReference type="PIRSR" id="PIRSR634183-2"/>
    </source>
</evidence>
<dbReference type="Gene3D" id="2.40.110.10">
    <property type="entry name" value="Butyryl-CoA Dehydrogenase, subunit A, domain 2"/>
    <property type="match status" value="1"/>
</dbReference>
<evidence type="ECO:0000256" key="10">
    <source>
        <dbReference type="ARBA" id="ARBA00052875"/>
    </source>
</evidence>
<feature type="domain" description="Acyl-CoA dehydrogenase/oxidase C-terminal" evidence="15">
    <location>
        <begin position="235"/>
        <end position="382"/>
    </location>
</feature>
<dbReference type="InterPro" id="IPR006089">
    <property type="entry name" value="Acyl-CoA_DH_CS"/>
</dbReference>
<dbReference type="Gene3D" id="1.20.140.10">
    <property type="entry name" value="Butyryl-CoA Dehydrogenase, subunit A, domain 3"/>
    <property type="match status" value="1"/>
</dbReference>
<dbReference type="Pfam" id="PF02770">
    <property type="entry name" value="Acyl-CoA_dh_M"/>
    <property type="match status" value="1"/>
</dbReference>
<evidence type="ECO:0000256" key="9">
    <source>
        <dbReference type="ARBA" id="ARBA00023002"/>
    </source>
</evidence>
<feature type="domain" description="Acyl-CoA oxidase/dehydrogenase middle" evidence="16">
    <location>
        <begin position="127"/>
        <end position="222"/>
    </location>
</feature>
<dbReference type="InterPro" id="IPR046373">
    <property type="entry name" value="Acyl-CoA_Oxase/DH_mid-dom_sf"/>
</dbReference>
<dbReference type="Gene3D" id="1.10.540.10">
    <property type="entry name" value="Acyl-CoA dehydrogenase/oxidase, N-terminal domain"/>
    <property type="match status" value="1"/>
</dbReference>
<dbReference type="EMBL" id="JACHBG010000001">
    <property type="protein sequence ID" value="MBB6483076.1"/>
    <property type="molecule type" value="Genomic_DNA"/>
</dbReference>
<dbReference type="GO" id="GO:0050660">
    <property type="term" value="F:flavin adenine dinucleotide binding"/>
    <property type="evidence" value="ECO:0007669"/>
    <property type="project" value="InterPro"/>
</dbReference>
<dbReference type="RefSeq" id="WP_184701158.1">
    <property type="nucleotide sequence ID" value="NZ_JACHBG010000001.1"/>
</dbReference>
<keyword evidence="9 14" id="KW-0560">Oxidoreductase</keyword>
<dbReference type="InterPro" id="IPR013786">
    <property type="entry name" value="AcylCoA_DH/ox_N"/>
</dbReference>
<evidence type="ECO:0000256" key="14">
    <source>
        <dbReference type="RuleBase" id="RU362125"/>
    </source>
</evidence>
<keyword evidence="6 14" id="KW-0285">Flavoprotein</keyword>
<dbReference type="PIRSF" id="PIRSF016578">
    <property type="entry name" value="HsaA"/>
    <property type="match status" value="1"/>
</dbReference>
<name>A0A7X0IP20_9HYPH</name>
<evidence type="ECO:0000256" key="6">
    <source>
        <dbReference type="ARBA" id="ARBA00022630"/>
    </source>
</evidence>
<feature type="binding site" evidence="12">
    <location>
        <position position="137"/>
    </location>
    <ligand>
        <name>substrate</name>
    </ligand>
</feature>
<evidence type="ECO:0000313" key="18">
    <source>
        <dbReference type="EMBL" id="MBB6483076.1"/>
    </source>
</evidence>
<evidence type="ECO:0000256" key="7">
    <source>
        <dbReference type="ARBA" id="ARBA00022827"/>
    </source>
</evidence>
<gene>
    <name evidence="18" type="ORF">GGD46_000319</name>
</gene>
<feature type="binding site" evidence="13">
    <location>
        <begin position="128"/>
        <end position="137"/>
    </location>
    <ligand>
        <name>FAD</name>
        <dbReference type="ChEBI" id="CHEBI:57692"/>
    </ligand>
</feature>
<dbReference type="PROSITE" id="PS00072">
    <property type="entry name" value="ACYL_COA_DH_1"/>
    <property type="match status" value="1"/>
</dbReference>
<dbReference type="SUPFAM" id="SSF47203">
    <property type="entry name" value="Acyl-CoA dehydrogenase C-terminal domain-like"/>
    <property type="match status" value="1"/>
</dbReference>
<evidence type="ECO:0000256" key="8">
    <source>
        <dbReference type="ARBA" id="ARBA00022946"/>
    </source>
</evidence>
<feature type="binding site" evidence="13">
    <location>
        <position position="284"/>
    </location>
    <ligand>
        <name>FAD</name>
        <dbReference type="ChEBI" id="CHEBI:57692"/>
    </ligand>
</feature>